<dbReference type="OrthoDB" id="5293682at2"/>
<name>A0A2K9NUR6_BACTC</name>
<feature type="region of interest" description="Disordered" evidence="1">
    <location>
        <begin position="160"/>
        <end position="186"/>
    </location>
</feature>
<dbReference type="RefSeq" id="WP_102243795.1">
    <property type="nucleotide sequence ID" value="NZ_CP025704.1"/>
</dbReference>
<reference evidence="2 3" key="1">
    <citation type="submission" date="2018-01" db="EMBL/GenBank/DDBJ databases">
        <title>Complete genome sequence of Bacteriovorax stolpii DSM12778.</title>
        <authorList>
            <person name="Tang B."/>
            <person name="Chang J."/>
        </authorList>
    </citation>
    <scope>NUCLEOTIDE SEQUENCE [LARGE SCALE GENOMIC DNA]</scope>
    <source>
        <strain evidence="2 3">DSM 12778</strain>
    </source>
</reference>
<organism evidence="2 3">
    <name type="scientific">Bacteriovorax stolpii</name>
    <name type="common">Bdellovibrio stolpii</name>
    <dbReference type="NCBI Taxonomy" id="960"/>
    <lineage>
        <taxon>Bacteria</taxon>
        <taxon>Pseudomonadati</taxon>
        <taxon>Bdellovibrionota</taxon>
        <taxon>Bacteriovoracia</taxon>
        <taxon>Bacteriovoracales</taxon>
        <taxon>Bacteriovoracaceae</taxon>
        <taxon>Bacteriovorax</taxon>
    </lineage>
</organism>
<dbReference type="EMBL" id="CP025704">
    <property type="protein sequence ID" value="AUN98504.1"/>
    <property type="molecule type" value="Genomic_DNA"/>
</dbReference>
<dbReference type="Gene3D" id="2.60.40.420">
    <property type="entry name" value="Cupredoxins - blue copper proteins"/>
    <property type="match status" value="1"/>
</dbReference>
<proteinExistence type="predicted"/>
<feature type="compositionally biased region" description="Basic and acidic residues" evidence="1">
    <location>
        <begin position="160"/>
        <end position="178"/>
    </location>
</feature>
<dbReference type="Proteomes" id="UP000235584">
    <property type="component" value="Chromosome"/>
</dbReference>
<dbReference type="SUPFAM" id="SSF49503">
    <property type="entry name" value="Cupredoxins"/>
    <property type="match status" value="1"/>
</dbReference>
<accession>A0A2K9NUR6</accession>
<sequence length="186" mass="21560">MAVFYQRAFALEETYFKGNKLDVPYREQAIIIGKEGFYPNRIVVYKGEKVRFFITAVGVDSACFSIPDKNAFSTPSKDKIAETEVFFDKVGVFQFNCPNLTFNGRVMVLEKASDMAETQRRGLASDVVKVWRPKDTPSEWVQIKREDLKEDIMDLDRDRLEYRETPKDQPREMIDFGSRDLATVED</sequence>
<dbReference type="KEGG" id="bsto:C0V70_10375"/>
<dbReference type="InterPro" id="IPR008972">
    <property type="entry name" value="Cupredoxin"/>
</dbReference>
<gene>
    <name evidence="2" type="ORF">C0V70_10375</name>
</gene>
<evidence type="ECO:0000313" key="3">
    <source>
        <dbReference type="Proteomes" id="UP000235584"/>
    </source>
</evidence>
<evidence type="ECO:0000313" key="2">
    <source>
        <dbReference type="EMBL" id="AUN98504.1"/>
    </source>
</evidence>
<keyword evidence="3" id="KW-1185">Reference proteome</keyword>
<dbReference type="AlphaFoldDB" id="A0A2K9NUR6"/>
<evidence type="ECO:0000256" key="1">
    <source>
        <dbReference type="SAM" id="MobiDB-lite"/>
    </source>
</evidence>
<protein>
    <submittedName>
        <fullName evidence="2">Uncharacterized protein</fullName>
    </submittedName>
</protein>